<evidence type="ECO:0000256" key="1">
    <source>
        <dbReference type="ARBA" id="ARBA00010515"/>
    </source>
</evidence>
<sequence>MSLHPELNAFLDLAEESQADGPGPFHLSTPAQAREAFERTTGQLRWDAPADVQCAAHAVTARDGATLALRLYRPATAAAQALPVLVYFHGGGYVVGSLASHDGVCREFCARTPCAVLSVGYRLAPEHTFPTPLKDGADALDWLARQARAEGLDISRVAFGGDSVGATLATVLALQAALEPASLAIQPCFQLLCYPVTDASTSSPSTELFGEGYLLESETLEWFYRHYANEPTDRLDWRFSPLLAPGYPGLAPALIALAGHDPLLDEGRAYARRLQAQGVSVELIEYTGLIHDYLRLQSVVPEIDEVYAQLSQALRTALTA</sequence>
<dbReference type="InterPro" id="IPR002168">
    <property type="entry name" value="Lipase_GDXG_HIS_AS"/>
</dbReference>
<dbReference type="Gene3D" id="3.40.50.1820">
    <property type="entry name" value="alpha/beta hydrolase"/>
    <property type="match status" value="1"/>
</dbReference>
<dbReference type="Pfam" id="PF07859">
    <property type="entry name" value="Abhydrolase_3"/>
    <property type="match status" value="1"/>
</dbReference>
<evidence type="ECO:0000313" key="5">
    <source>
        <dbReference type="Proteomes" id="UP000059425"/>
    </source>
</evidence>
<organism evidence="4 5">
    <name type="scientific">Pseudomonas fluorescens</name>
    <dbReference type="NCBI Taxonomy" id="294"/>
    <lineage>
        <taxon>Bacteria</taxon>
        <taxon>Pseudomonadati</taxon>
        <taxon>Pseudomonadota</taxon>
        <taxon>Gammaproteobacteria</taxon>
        <taxon>Pseudomonadales</taxon>
        <taxon>Pseudomonadaceae</taxon>
        <taxon>Pseudomonas</taxon>
    </lineage>
</organism>
<dbReference type="OrthoDB" id="9806180at2"/>
<protein>
    <submittedName>
        <fullName evidence="4">Alpha/beta hydrolase</fullName>
    </submittedName>
</protein>
<dbReference type="InterPro" id="IPR013094">
    <property type="entry name" value="AB_hydrolase_3"/>
</dbReference>
<dbReference type="PROSITE" id="PS01173">
    <property type="entry name" value="LIPASE_GDXG_HIS"/>
    <property type="match status" value="1"/>
</dbReference>
<dbReference type="PANTHER" id="PTHR48081:SF8">
    <property type="entry name" value="ALPHA_BETA HYDROLASE FOLD-3 DOMAIN-CONTAINING PROTEIN-RELATED"/>
    <property type="match status" value="1"/>
</dbReference>
<comment type="similarity">
    <text evidence="1">Belongs to the 'GDXG' lipolytic enzyme family.</text>
</comment>
<evidence type="ECO:0000313" key="4">
    <source>
        <dbReference type="EMBL" id="ALI09212.1"/>
    </source>
</evidence>
<dbReference type="PANTHER" id="PTHR48081">
    <property type="entry name" value="AB HYDROLASE SUPERFAMILY PROTEIN C4A8.06C"/>
    <property type="match status" value="1"/>
</dbReference>
<keyword evidence="2 4" id="KW-0378">Hydrolase</keyword>
<dbReference type="AlphaFoldDB" id="A0A0N7H2N2"/>
<dbReference type="Proteomes" id="UP000059425">
    <property type="component" value="Chromosome"/>
</dbReference>
<dbReference type="EMBL" id="CP012831">
    <property type="protein sequence ID" value="ALI09212.1"/>
    <property type="molecule type" value="Genomic_DNA"/>
</dbReference>
<feature type="domain" description="Alpha/beta hydrolase fold-3" evidence="3">
    <location>
        <begin position="85"/>
        <end position="294"/>
    </location>
</feature>
<dbReference type="SUPFAM" id="SSF53474">
    <property type="entry name" value="alpha/beta-Hydrolases"/>
    <property type="match status" value="1"/>
</dbReference>
<dbReference type="RefSeq" id="WP_060741395.1">
    <property type="nucleotide sequence ID" value="NZ_CP012831.1"/>
</dbReference>
<dbReference type="InterPro" id="IPR029058">
    <property type="entry name" value="AB_hydrolase_fold"/>
</dbReference>
<evidence type="ECO:0000256" key="2">
    <source>
        <dbReference type="ARBA" id="ARBA00022801"/>
    </source>
</evidence>
<evidence type="ECO:0000259" key="3">
    <source>
        <dbReference type="Pfam" id="PF07859"/>
    </source>
</evidence>
<dbReference type="InterPro" id="IPR050300">
    <property type="entry name" value="GDXG_lipolytic_enzyme"/>
</dbReference>
<gene>
    <name evidence="4" type="ORF">AO356_21115</name>
</gene>
<name>A0A0N7H2N2_PSEFL</name>
<dbReference type="GO" id="GO:0016787">
    <property type="term" value="F:hydrolase activity"/>
    <property type="evidence" value="ECO:0007669"/>
    <property type="project" value="UniProtKB-KW"/>
</dbReference>
<reference evidence="4 5" key="2">
    <citation type="journal article" date="2018" name="Nature">
        <title>Mutant phenotypes for thousands of bacterial genes of unknown function.</title>
        <authorList>
            <person name="Price M.N."/>
            <person name="Wetmore K.M."/>
            <person name="Waters R.J."/>
            <person name="Callaghan M."/>
            <person name="Ray J."/>
            <person name="Liu H."/>
            <person name="Kuehl J.V."/>
            <person name="Melnyk R.A."/>
            <person name="Lamson J.S."/>
            <person name="Suh Y."/>
            <person name="Carlson H.K."/>
            <person name="Esquivel Z."/>
            <person name="Sadeeshkumar H."/>
            <person name="Chakraborty R."/>
            <person name="Zane G.M."/>
            <person name="Rubin B.E."/>
            <person name="Wall J.D."/>
            <person name="Visel A."/>
            <person name="Bristow J."/>
            <person name="Blow M.J."/>
            <person name="Arkin A.P."/>
            <person name="Deutschbauer A.M."/>
        </authorList>
    </citation>
    <scope>NUCLEOTIDE SEQUENCE [LARGE SCALE GENOMIC DNA]</scope>
    <source>
        <strain evidence="4 5">FW300-N2C3</strain>
    </source>
</reference>
<proteinExistence type="inferred from homology"/>
<reference evidence="5" key="1">
    <citation type="submission" date="2015-09" db="EMBL/GenBank/DDBJ databases">
        <title>Whole genome sequence of Pseudomonas fluorescens FW300-N2C3.</title>
        <authorList>
            <person name="Ray J."/>
            <person name="Melnyk R."/>
            <person name="Deutschbauer A."/>
        </authorList>
    </citation>
    <scope>NUCLEOTIDE SEQUENCE [LARGE SCALE GENOMIC DNA]</scope>
    <source>
        <strain evidence="5">FW300-N2C3</strain>
    </source>
</reference>
<accession>A0A0N7H2N2</accession>